<evidence type="ECO:0000313" key="1">
    <source>
        <dbReference type="EMBL" id="SDL32299.1"/>
    </source>
</evidence>
<keyword evidence="2" id="KW-1185">Reference proteome</keyword>
<accession>A0ABY0QN12</accession>
<dbReference type="Proteomes" id="UP000198811">
    <property type="component" value="Unassembled WGS sequence"/>
</dbReference>
<comment type="caution">
    <text evidence="1">The sequence shown here is derived from an EMBL/GenBank/DDBJ whole genome shotgun (WGS) entry which is preliminary data.</text>
</comment>
<name>A0ABY0QN12_CLOCO</name>
<dbReference type="EMBL" id="FNGL01000019">
    <property type="protein sequence ID" value="SDL32299.1"/>
    <property type="molecule type" value="Genomic_DNA"/>
</dbReference>
<dbReference type="RefSeq" id="WP_089867155.1">
    <property type="nucleotide sequence ID" value="NZ_FNGL01000019.1"/>
</dbReference>
<organism evidence="1 2">
    <name type="scientific">Clostridium cochlearium</name>
    <dbReference type="NCBI Taxonomy" id="1494"/>
    <lineage>
        <taxon>Bacteria</taxon>
        <taxon>Bacillati</taxon>
        <taxon>Bacillota</taxon>
        <taxon>Clostridia</taxon>
        <taxon>Eubacteriales</taxon>
        <taxon>Clostridiaceae</taxon>
        <taxon>Clostridium</taxon>
    </lineage>
</organism>
<evidence type="ECO:0000313" key="2">
    <source>
        <dbReference type="Proteomes" id="UP000198811"/>
    </source>
</evidence>
<protein>
    <submittedName>
        <fullName evidence="1">Uncharacterized protein</fullName>
    </submittedName>
</protein>
<proteinExistence type="predicted"/>
<gene>
    <name evidence="1" type="ORF">SAMN05216497_11932</name>
</gene>
<reference evidence="1 2" key="1">
    <citation type="submission" date="2016-10" db="EMBL/GenBank/DDBJ databases">
        <authorList>
            <person name="Varghese N."/>
            <person name="Submissions S."/>
        </authorList>
    </citation>
    <scope>NUCLEOTIDE SEQUENCE [LARGE SCALE GENOMIC DNA]</scope>
    <source>
        <strain evidence="1 2">NLAE-zl-C224</strain>
    </source>
</reference>
<sequence length="272" mass="32012">MQKEIKELFPNWTKKEEMKGIQSLCLSDDIDSLFSSIILKKIFPQLTIDAFYTFNTLFKTDTKIESIVGVDMDLTGGKCWGNHVILLSAEDKKNKKCANLNTVLDINRDNYFYKYAGSTLIQVLSRYGVGLNNISKEQLEVLISVDTAFKQYYFNKNLFKKYYNDILQYPMFEKILKEHDKDYFYNIIKEYRLYEKINIDNDGKLNTNIRLDKLKKLFPNLSFVLPSEQFYFVKEYKNIGQATYRRTKKGLSNKKIFSLALTNRNFVKYSVA</sequence>